<dbReference type="SUPFAM" id="SSF69118">
    <property type="entry name" value="AhpD-like"/>
    <property type="match status" value="1"/>
</dbReference>
<dbReference type="Pfam" id="PF02627">
    <property type="entry name" value="CMD"/>
    <property type="match status" value="1"/>
</dbReference>
<dbReference type="InterPro" id="IPR029032">
    <property type="entry name" value="AhpD-like"/>
</dbReference>
<dbReference type="PANTHER" id="PTHR35446">
    <property type="entry name" value="SI:CH211-175M2.5"/>
    <property type="match status" value="1"/>
</dbReference>
<evidence type="ECO:0000313" key="2">
    <source>
        <dbReference type="EMBL" id="NOE17190.1"/>
    </source>
</evidence>
<dbReference type="NCBIfam" id="TIGR00778">
    <property type="entry name" value="ahpD_dom"/>
    <property type="match status" value="1"/>
</dbReference>
<dbReference type="RefSeq" id="WP_171328461.1">
    <property type="nucleotide sequence ID" value="NZ_WVRA01000001.1"/>
</dbReference>
<dbReference type="AlphaFoldDB" id="A0AA90YWC9"/>
<gene>
    <name evidence="2" type="ORF">GS634_03525</name>
</gene>
<name>A0AA90YWC9_9RHOB</name>
<feature type="domain" description="Carboxymuconolactone decarboxylase-like" evidence="1">
    <location>
        <begin position="40"/>
        <end position="101"/>
    </location>
</feature>
<dbReference type="InterPro" id="IPR004675">
    <property type="entry name" value="AhpD_core"/>
</dbReference>
<evidence type="ECO:0000259" key="1">
    <source>
        <dbReference type="Pfam" id="PF02627"/>
    </source>
</evidence>
<protein>
    <submittedName>
        <fullName evidence="2">Carboxymuconolactone decarboxylase family protein</fullName>
    </submittedName>
</protein>
<evidence type="ECO:0000313" key="3">
    <source>
        <dbReference type="Proteomes" id="UP000597886"/>
    </source>
</evidence>
<dbReference type="GO" id="GO:0051920">
    <property type="term" value="F:peroxiredoxin activity"/>
    <property type="evidence" value="ECO:0007669"/>
    <property type="project" value="InterPro"/>
</dbReference>
<proteinExistence type="predicted"/>
<sequence>MTRIPPLSDQDMTADARASHAALGAYGPFDNWARVAAYCPPVLNHVTGMLTTLREQENLPRRALELAMVTVSKLNACDYCVSHHTPLLTVAGLSPEGAARLPDVEDHPELDACDKAVVRYAKAVTIRSGRMRDAEVAELREWFTDAQIVELTWRIALCGAFNRFNDALQIQIEPEVKPVSA</sequence>
<dbReference type="EMBL" id="WVRA01000001">
    <property type="protein sequence ID" value="NOE17190.1"/>
    <property type="molecule type" value="Genomic_DNA"/>
</dbReference>
<comment type="caution">
    <text evidence="2">The sequence shown here is derived from an EMBL/GenBank/DDBJ whole genome shotgun (WGS) entry which is preliminary data.</text>
</comment>
<dbReference type="Gene3D" id="1.20.1290.10">
    <property type="entry name" value="AhpD-like"/>
    <property type="match status" value="1"/>
</dbReference>
<organism evidence="2 3">
    <name type="scientific">Ruegeria atlantica</name>
    <dbReference type="NCBI Taxonomy" id="81569"/>
    <lineage>
        <taxon>Bacteria</taxon>
        <taxon>Pseudomonadati</taxon>
        <taxon>Pseudomonadota</taxon>
        <taxon>Alphaproteobacteria</taxon>
        <taxon>Rhodobacterales</taxon>
        <taxon>Roseobacteraceae</taxon>
        <taxon>Ruegeria</taxon>
    </lineage>
</organism>
<accession>A0AA90YWC9</accession>
<dbReference type="PANTHER" id="PTHR35446:SF3">
    <property type="entry name" value="CMD DOMAIN-CONTAINING PROTEIN"/>
    <property type="match status" value="1"/>
</dbReference>
<dbReference type="InterPro" id="IPR003779">
    <property type="entry name" value="CMD-like"/>
</dbReference>
<dbReference type="Proteomes" id="UP000597886">
    <property type="component" value="Unassembled WGS sequence"/>
</dbReference>
<reference evidence="2" key="1">
    <citation type="submission" date="2019-12" db="EMBL/GenBank/DDBJ databases">
        <title>Ruegeria JWLKs population differentiation of coral mucus and skeleton niches.</title>
        <authorList>
            <person name="Luo D."/>
        </authorList>
    </citation>
    <scope>NUCLEOTIDE SEQUENCE</scope>
    <source>
        <strain evidence="2">HKCCD6181</strain>
    </source>
</reference>